<evidence type="ECO:0000256" key="7">
    <source>
        <dbReference type="SAM" id="Phobius"/>
    </source>
</evidence>
<evidence type="ECO:0000256" key="3">
    <source>
        <dbReference type="ARBA" id="ARBA00022692"/>
    </source>
</evidence>
<feature type="domain" description="Major facilitator superfamily (MFS) profile" evidence="9">
    <location>
        <begin position="1"/>
        <end position="366"/>
    </location>
</feature>
<dbReference type="PANTHER" id="PTHR23504:SF15">
    <property type="entry name" value="MAJOR FACILITATOR SUPERFAMILY (MFS) PROFILE DOMAIN-CONTAINING PROTEIN"/>
    <property type="match status" value="1"/>
</dbReference>
<dbReference type="InterPro" id="IPR020846">
    <property type="entry name" value="MFS_dom"/>
</dbReference>
<reference evidence="10 11" key="1">
    <citation type="journal article" date="2016" name="Mol. Biol. Evol.">
        <title>Comparative Genomics of Early-Diverging Mushroom-Forming Fungi Provides Insights into the Origins of Lignocellulose Decay Capabilities.</title>
        <authorList>
            <person name="Nagy L.G."/>
            <person name="Riley R."/>
            <person name="Tritt A."/>
            <person name="Adam C."/>
            <person name="Daum C."/>
            <person name="Floudas D."/>
            <person name="Sun H."/>
            <person name="Yadav J.S."/>
            <person name="Pangilinan J."/>
            <person name="Larsson K.H."/>
            <person name="Matsuura K."/>
            <person name="Barry K."/>
            <person name="Labutti K."/>
            <person name="Kuo R."/>
            <person name="Ohm R.A."/>
            <person name="Bhattacharya S.S."/>
            <person name="Shirouzu T."/>
            <person name="Yoshinaga Y."/>
            <person name="Martin F.M."/>
            <person name="Grigoriev I.V."/>
            <person name="Hibbett D.S."/>
        </authorList>
    </citation>
    <scope>NUCLEOTIDE SEQUENCE [LARGE SCALE GENOMIC DNA]</scope>
    <source>
        <strain evidence="10 11">CBS 109695</strain>
    </source>
</reference>
<dbReference type="Pfam" id="PF07690">
    <property type="entry name" value="MFS_1"/>
    <property type="match status" value="1"/>
</dbReference>
<dbReference type="GO" id="GO:0022857">
    <property type="term" value="F:transmembrane transporter activity"/>
    <property type="evidence" value="ECO:0007669"/>
    <property type="project" value="InterPro"/>
</dbReference>
<evidence type="ECO:0000256" key="1">
    <source>
        <dbReference type="ARBA" id="ARBA00004141"/>
    </source>
</evidence>
<keyword evidence="5 7" id="KW-0472">Membrane</keyword>
<evidence type="ECO:0000256" key="5">
    <source>
        <dbReference type="ARBA" id="ARBA00023136"/>
    </source>
</evidence>
<feature type="transmembrane region" description="Helical" evidence="7">
    <location>
        <begin position="58"/>
        <end position="79"/>
    </location>
</feature>
<feature type="transmembrane region" description="Helical" evidence="7">
    <location>
        <begin position="168"/>
        <end position="189"/>
    </location>
</feature>
<sequence>MATGLLGLSLSMMCFGLSKTFWSLVVSRCLAGALNGNIGVMKSMMSEITDSTNIAQGFALMPMTWSVGSTIGPLIGGSFARPYNRFSLFHTAFWKKYPYFLPCALSAAFSAFVCVVVICLLKETVTRQPHRTVGDSSTTESSTESAESAEQTVHEAPVPLRGLLTRPVLLSVSAYGLMAILDMAMRALIPVFYSSAIEYGGLGLPPSNIGIIIGSSGLANGVFQAVFLSKIISGWGVKNLLVTAMTAFMPLFAIFPLIHYVAWRWGMGPVVWAGIALQIMIAVVIDMGFGCVFIYLSAAAPNKRSLGATFGTAQTVVSIVRAVGPAASTSLFAVSAKHNLLGGYAVYLVLIVWSGLSLSVVARMPKQPWARA</sequence>
<dbReference type="PANTHER" id="PTHR23504">
    <property type="entry name" value="MAJOR FACILITATOR SUPERFAMILY DOMAIN-CONTAINING PROTEIN 10"/>
    <property type="match status" value="1"/>
</dbReference>
<protein>
    <submittedName>
        <fullName evidence="10">MFS general substrate transporter</fullName>
    </submittedName>
</protein>
<evidence type="ECO:0000256" key="8">
    <source>
        <dbReference type="SAM" id="SignalP"/>
    </source>
</evidence>
<proteinExistence type="predicted"/>
<feature type="transmembrane region" description="Helical" evidence="7">
    <location>
        <begin position="209"/>
        <end position="228"/>
    </location>
</feature>
<dbReference type="GO" id="GO:0016020">
    <property type="term" value="C:membrane"/>
    <property type="evidence" value="ECO:0007669"/>
    <property type="project" value="UniProtKB-SubCell"/>
</dbReference>
<keyword evidence="11" id="KW-1185">Reference proteome</keyword>
<evidence type="ECO:0000313" key="10">
    <source>
        <dbReference type="EMBL" id="KZP17589.1"/>
    </source>
</evidence>
<dbReference type="SUPFAM" id="SSF103473">
    <property type="entry name" value="MFS general substrate transporter"/>
    <property type="match status" value="1"/>
</dbReference>
<evidence type="ECO:0000313" key="11">
    <source>
        <dbReference type="Proteomes" id="UP000076532"/>
    </source>
</evidence>
<evidence type="ECO:0000259" key="9">
    <source>
        <dbReference type="PROSITE" id="PS50850"/>
    </source>
</evidence>
<feature type="signal peptide" evidence="8">
    <location>
        <begin position="1"/>
        <end position="20"/>
    </location>
</feature>
<organism evidence="10 11">
    <name type="scientific">Athelia psychrophila</name>
    <dbReference type="NCBI Taxonomy" id="1759441"/>
    <lineage>
        <taxon>Eukaryota</taxon>
        <taxon>Fungi</taxon>
        <taxon>Dikarya</taxon>
        <taxon>Basidiomycota</taxon>
        <taxon>Agaricomycotina</taxon>
        <taxon>Agaricomycetes</taxon>
        <taxon>Agaricomycetidae</taxon>
        <taxon>Atheliales</taxon>
        <taxon>Atheliaceae</taxon>
        <taxon>Athelia</taxon>
    </lineage>
</organism>
<dbReference type="OrthoDB" id="419616at2759"/>
<feature type="transmembrane region" description="Helical" evidence="7">
    <location>
        <begin position="99"/>
        <end position="121"/>
    </location>
</feature>
<dbReference type="PROSITE" id="PS50850">
    <property type="entry name" value="MFS"/>
    <property type="match status" value="1"/>
</dbReference>
<keyword evidence="2" id="KW-0813">Transport</keyword>
<dbReference type="InterPro" id="IPR036259">
    <property type="entry name" value="MFS_trans_sf"/>
</dbReference>
<feature type="region of interest" description="Disordered" evidence="6">
    <location>
        <begin position="130"/>
        <end position="153"/>
    </location>
</feature>
<accession>A0A166G8Z0</accession>
<name>A0A166G8Z0_9AGAM</name>
<dbReference type="AlphaFoldDB" id="A0A166G8Z0"/>
<gene>
    <name evidence="10" type="ORF">FIBSPDRAFT_864767</name>
</gene>
<feature type="transmembrane region" description="Helical" evidence="7">
    <location>
        <begin position="275"/>
        <end position="298"/>
    </location>
</feature>
<feature type="transmembrane region" description="Helical" evidence="7">
    <location>
        <begin position="305"/>
        <end position="324"/>
    </location>
</feature>
<comment type="subcellular location">
    <subcellularLocation>
        <location evidence="1">Membrane</location>
        <topology evidence="1">Multi-pass membrane protein</topology>
    </subcellularLocation>
</comment>
<keyword evidence="8" id="KW-0732">Signal</keyword>
<dbReference type="PRINTS" id="PR01035">
    <property type="entry name" value="TCRTETA"/>
</dbReference>
<feature type="chain" id="PRO_5007873784" evidence="8">
    <location>
        <begin position="21"/>
        <end position="372"/>
    </location>
</feature>
<feature type="transmembrane region" description="Helical" evidence="7">
    <location>
        <begin position="20"/>
        <end position="38"/>
    </location>
</feature>
<evidence type="ECO:0000256" key="2">
    <source>
        <dbReference type="ARBA" id="ARBA00022448"/>
    </source>
</evidence>
<dbReference type="Proteomes" id="UP000076532">
    <property type="component" value="Unassembled WGS sequence"/>
</dbReference>
<keyword evidence="3 7" id="KW-0812">Transmembrane</keyword>
<keyword evidence="4 7" id="KW-1133">Transmembrane helix</keyword>
<evidence type="ECO:0000256" key="4">
    <source>
        <dbReference type="ARBA" id="ARBA00022989"/>
    </source>
</evidence>
<feature type="compositionally biased region" description="Low complexity" evidence="6">
    <location>
        <begin position="136"/>
        <end position="150"/>
    </location>
</feature>
<dbReference type="InterPro" id="IPR011701">
    <property type="entry name" value="MFS"/>
</dbReference>
<dbReference type="EMBL" id="KV417581">
    <property type="protein sequence ID" value="KZP17589.1"/>
    <property type="molecule type" value="Genomic_DNA"/>
</dbReference>
<feature type="transmembrane region" description="Helical" evidence="7">
    <location>
        <begin position="240"/>
        <end position="263"/>
    </location>
</feature>
<feature type="transmembrane region" description="Helical" evidence="7">
    <location>
        <begin position="344"/>
        <end position="362"/>
    </location>
</feature>
<evidence type="ECO:0000256" key="6">
    <source>
        <dbReference type="SAM" id="MobiDB-lite"/>
    </source>
</evidence>
<dbReference type="InterPro" id="IPR001958">
    <property type="entry name" value="Tet-R_TetA/multi-R_MdtG-like"/>
</dbReference>
<dbReference type="Gene3D" id="1.20.1250.20">
    <property type="entry name" value="MFS general substrate transporter like domains"/>
    <property type="match status" value="1"/>
</dbReference>